<keyword evidence="4" id="KW-1185">Reference proteome</keyword>
<feature type="region of interest" description="Disordered" evidence="1">
    <location>
        <begin position="91"/>
        <end position="143"/>
    </location>
</feature>
<feature type="compositionally biased region" description="Acidic residues" evidence="1">
    <location>
        <begin position="123"/>
        <end position="139"/>
    </location>
</feature>
<dbReference type="EMBL" id="QFFF01000001">
    <property type="protein sequence ID" value="PWG02119.1"/>
    <property type="molecule type" value="Genomic_DNA"/>
</dbReference>
<organism evidence="3 4">
    <name type="scientific">Allosphingosinicella humi</name>
    <dbReference type="NCBI Taxonomy" id="2068657"/>
    <lineage>
        <taxon>Bacteria</taxon>
        <taxon>Pseudomonadati</taxon>
        <taxon>Pseudomonadota</taxon>
        <taxon>Alphaproteobacteria</taxon>
        <taxon>Sphingomonadales</taxon>
        <taxon>Sphingomonadaceae</taxon>
        <taxon>Allosphingosinicella</taxon>
    </lineage>
</organism>
<gene>
    <name evidence="3" type="ORF">DF286_03980</name>
</gene>
<dbReference type="Proteomes" id="UP000245916">
    <property type="component" value="Unassembled WGS sequence"/>
</dbReference>
<protein>
    <submittedName>
        <fullName evidence="3">Uncharacterized protein</fullName>
    </submittedName>
</protein>
<feature type="compositionally biased region" description="Polar residues" evidence="1">
    <location>
        <begin position="92"/>
        <end position="107"/>
    </location>
</feature>
<evidence type="ECO:0000313" key="4">
    <source>
        <dbReference type="Proteomes" id="UP000245916"/>
    </source>
</evidence>
<sequence length="362" mass="36526">MRKVWLMTGIATAAVAFTSAANAQLDNGRVDINYANNIDTSVVTDVAFTKDVTLAGEIELDGDIDVNSAAVAVVDNKQLLIENAVTFREETQTGGFSETVDENSQGELNDGNPDTEGGVSGTIDDDADYFGDLDDDNDGVADNGESDVGHFSPIINVVGDLAVTNGDGNAGVNAAAGYYNQQENVAAIAASDFDASDAEEDSGGMAEASITAAQGSLGNYYGPNLEDTNEDEETFDPDNDFRDRNIAGSPNIGGNTGNLGVNVAAGAFNQQKNALAIASASNASMAEASAAVIQASLGNTVMAVDSQNLTGTATITNNTGNLGVNLAAGVGNQQINSLAIAFSSGGGDNGNGGNGGNGGGPQ</sequence>
<feature type="signal peptide" evidence="2">
    <location>
        <begin position="1"/>
        <end position="23"/>
    </location>
</feature>
<comment type="caution">
    <text evidence="3">The sequence shown here is derived from an EMBL/GenBank/DDBJ whole genome shotgun (WGS) entry which is preliminary data.</text>
</comment>
<reference evidence="3 4" key="1">
    <citation type="submission" date="2018-05" db="EMBL/GenBank/DDBJ databases">
        <title>Genome of Sphingosinicella humi QZX222.</title>
        <authorList>
            <person name="Qiao Z."/>
            <person name="Wang G."/>
        </authorList>
    </citation>
    <scope>NUCLEOTIDE SEQUENCE [LARGE SCALE GENOMIC DNA]</scope>
    <source>
        <strain evidence="3 4">QZX222</strain>
    </source>
</reference>
<name>A0A2U2J1A7_9SPHN</name>
<accession>A0A2U2J1A7</accession>
<evidence type="ECO:0000313" key="3">
    <source>
        <dbReference type="EMBL" id="PWG02119.1"/>
    </source>
</evidence>
<evidence type="ECO:0000256" key="1">
    <source>
        <dbReference type="SAM" id="MobiDB-lite"/>
    </source>
</evidence>
<proteinExistence type="predicted"/>
<evidence type="ECO:0000256" key="2">
    <source>
        <dbReference type="SAM" id="SignalP"/>
    </source>
</evidence>
<feature type="chain" id="PRO_5015438970" evidence="2">
    <location>
        <begin position="24"/>
        <end position="362"/>
    </location>
</feature>
<dbReference type="AlphaFoldDB" id="A0A2U2J1A7"/>
<keyword evidence="2" id="KW-0732">Signal</keyword>